<sequence length="335" mass="37885">MPAHSPSPSTAKPDHQTLEEAAEWFALLSDDQCSNGDRQAWQQWFDSSPQHRIAWQYVEQVSKRFHQVAEQTSSEESRRILGASRSKSSSRRRVLGSGLAVFGALLAWRYSPLSDYSERLYARINSDESSGIGEIRKLALTDGGTLWINTDSALKIDYQAEVRRIHLQRGELQVQTGYHDTLNRPFLITTEQGQLRALGTRFSVRRNEDETYVAVFEGAVEITTEQGERQRIDAGQQTRFSAQQIDPPEAANPAHRAWASGLILADNIPLSRLVEELRRYRHGHLGLDPAIADLRVVGSFPADNPDHALAMLADSLPLRINRRMPWWVRLEANTH</sequence>
<dbReference type="GO" id="GO:0016989">
    <property type="term" value="F:sigma factor antagonist activity"/>
    <property type="evidence" value="ECO:0007669"/>
    <property type="project" value="TreeGrafter"/>
</dbReference>
<evidence type="ECO:0000313" key="4">
    <source>
        <dbReference type="Proteomes" id="UP000236745"/>
    </source>
</evidence>
<dbReference type="InterPro" id="IPR006860">
    <property type="entry name" value="FecR"/>
</dbReference>
<evidence type="ECO:0000313" key="3">
    <source>
        <dbReference type="EMBL" id="SEG84829.1"/>
    </source>
</evidence>
<proteinExistence type="predicted"/>
<dbReference type="PANTHER" id="PTHR30273">
    <property type="entry name" value="PERIPLASMIC SIGNAL SENSOR AND SIGMA FACTOR ACTIVATOR FECR-RELATED"/>
    <property type="match status" value="1"/>
</dbReference>
<dbReference type="Gene3D" id="2.60.120.1440">
    <property type="match status" value="1"/>
</dbReference>
<evidence type="ECO:0000259" key="2">
    <source>
        <dbReference type="Pfam" id="PF16220"/>
    </source>
</evidence>
<feature type="domain" description="FecR protein" evidence="1">
    <location>
        <begin position="129"/>
        <end position="221"/>
    </location>
</feature>
<dbReference type="RefSeq" id="WP_104005426.1">
    <property type="nucleotide sequence ID" value="NZ_FNVQ01000006.1"/>
</dbReference>
<dbReference type="Pfam" id="PF16220">
    <property type="entry name" value="DUF4880"/>
    <property type="match status" value="1"/>
</dbReference>
<dbReference type="Proteomes" id="UP000236745">
    <property type="component" value="Unassembled WGS sequence"/>
</dbReference>
<dbReference type="PANTHER" id="PTHR30273:SF2">
    <property type="entry name" value="PROTEIN FECR"/>
    <property type="match status" value="1"/>
</dbReference>
<dbReference type="EMBL" id="FNVQ01000006">
    <property type="protein sequence ID" value="SEG84829.1"/>
    <property type="molecule type" value="Genomic_DNA"/>
</dbReference>
<protein>
    <submittedName>
        <fullName evidence="3">FecR family protein</fullName>
    </submittedName>
</protein>
<evidence type="ECO:0000259" key="1">
    <source>
        <dbReference type="Pfam" id="PF04773"/>
    </source>
</evidence>
<feature type="domain" description="FecR N-terminal" evidence="2">
    <location>
        <begin position="19"/>
        <end position="61"/>
    </location>
</feature>
<accession>A0A1H6DHX3</accession>
<dbReference type="PIRSF" id="PIRSF018266">
    <property type="entry name" value="FecR"/>
    <property type="match status" value="1"/>
</dbReference>
<dbReference type="Pfam" id="PF04773">
    <property type="entry name" value="FecR"/>
    <property type="match status" value="1"/>
</dbReference>
<keyword evidence="4" id="KW-1185">Reference proteome</keyword>
<dbReference type="AlphaFoldDB" id="A0A1H6DHX3"/>
<organism evidence="3 4">
    <name type="scientific">Marinobacterium lutimaris</name>
    <dbReference type="NCBI Taxonomy" id="568106"/>
    <lineage>
        <taxon>Bacteria</taxon>
        <taxon>Pseudomonadati</taxon>
        <taxon>Pseudomonadota</taxon>
        <taxon>Gammaproteobacteria</taxon>
        <taxon>Oceanospirillales</taxon>
        <taxon>Oceanospirillaceae</taxon>
        <taxon>Marinobacterium</taxon>
    </lineage>
</organism>
<dbReference type="InterPro" id="IPR012373">
    <property type="entry name" value="Ferrdict_sens_TM"/>
</dbReference>
<dbReference type="InterPro" id="IPR032623">
    <property type="entry name" value="FecR_N"/>
</dbReference>
<name>A0A1H6DHX3_9GAMM</name>
<reference evidence="3 4" key="1">
    <citation type="submission" date="2016-10" db="EMBL/GenBank/DDBJ databases">
        <authorList>
            <person name="de Groot N.N."/>
        </authorList>
    </citation>
    <scope>NUCLEOTIDE SEQUENCE [LARGE SCALE GENOMIC DNA]</scope>
    <source>
        <strain evidence="3 4">DSM 22012</strain>
    </source>
</reference>
<gene>
    <name evidence="3" type="ORF">SAMN05444390_106189</name>
</gene>
<dbReference type="OrthoDB" id="7032198at2"/>